<feature type="compositionally biased region" description="Basic residues" evidence="1">
    <location>
        <begin position="35"/>
        <end position="47"/>
    </location>
</feature>
<gene>
    <name evidence="2" type="ORF">BN980_GECA19s00472g</name>
</gene>
<feature type="region of interest" description="Disordered" evidence="1">
    <location>
        <begin position="135"/>
        <end position="298"/>
    </location>
</feature>
<proteinExistence type="predicted"/>
<dbReference type="STRING" id="1173061.A0A0J9XIG2"/>
<dbReference type="GO" id="GO:0005737">
    <property type="term" value="C:cytoplasm"/>
    <property type="evidence" value="ECO:0007669"/>
    <property type="project" value="TreeGrafter"/>
</dbReference>
<evidence type="ECO:0000313" key="2">
    <source>
        <dbReference type="EMBL" id="CDO57149.1"/>
    </source>
</evidence>
<comment type="caution">
    <text evidence="2">The sequence shown here is derived from an EMBL/GenBank/DDBJ whole genome shotgun (WGS) entry which is preliminary data.</text>
</comment>
<feature type="compositionally biased region" description="Polar residues" evidence="1">
    <location>
        <begin position="159"/>
        <end position="177"/>
    </location>
</feature>
<protein>
    <submittedName>
        <fullName evidence="2">Uncharacterized protein</fullName>
    </submittedName>
</protein>
<dbReference type="PANTHER" id="PTHR28307">
    <property type="entry name" value="PROTEIN PAL1"/>
    <property type="match status" value="1"/>
</dbReference>
<dbReference type="EMBL" id="CCBN010000019">
    <property type="protein sequence ID" value="CDO57149.1"/>
    <property type="molecule type" value="Genomic_DNA"/>
</dbReference>
<dbReference type="Pfam" id="PF08316">
    <property type="entry name" value="Pal1"/>
    <property type="match status" value="1"/>
</dbReference>
<dbReference type="OrthoDB" id="5352132at2759"/>
<feature type="compositionally biased region" description="Low complexity" evidence="1">
    <location>
        <begin position="135"/>
        <end position="146"/>
    </location>
</feature>
<feature type="region of interest" description="Disordered" evidence="1">
    <location>
        <begin position="1"/>
        <end position="109"/>
    </location>
</feature>
<dbReference type="InterPro" id="IPR013226">
    <property type="entry name" value="Pal1"/>
</dbReference>
<name>A0A0J9XIG2_GEOCN</name>
<dbReference type="Proteomes" id="UP000242525">
    <property type="component" value="Unassembled WGS sequence"/>
</dbReference>
<dbReference type="PANTHER" id="PTHR28307:SF2">
    <property type="entry name" value="PROTEIN PAL1"/>
    <property type="match status" value="1"/>
</dbReference>
<accession>A0A0J9XIG2</accession>
<sequence length="298" mass="32544">MKQKARTVAIPGLPTNLAYPPKIKANGPGKPKSSSSKKKPSPSRKKGSPLDSIDKLDITGMYGQGSFHHDGPFDACRPHRNKRTSRAPVAAFPVNGPNNTLDGVDYRRGNQNTENRIMGRADNEAFEEFSLGVPQKEQQEVQQAQPLIRDNSGGFDPTMKSSPVHGNTTMGLGTSTFLEGAPAPKPVKTDQAEEDQQPLQQQNQIKRKKSIMQRLRGNSNSNGSVAEKVQEKRAAVTADPLPPIPPTPVQLPSERDIDPPPQQPISPSPARGNSFLRRVKSLKMVTNRGRRTVTDPIM</sequence>
<reference evidence="2" key="1">
    <citation type="submission" date="2014-03" db="EMBL/GenBank/DDBJ databases">
        <authorList>
            <person name="Casaregola S."/>
        </authorList>
    </citation>
    <scope>NUCLEOTIDE SEQUENCE [LARGE SCALE GENOMIC DNA]</scope>
    <source>
        <strain evidence="2">CLIB 918</strain>
    </source>
</reference>
<organism evidence="2 3">
    <name type="scientific">Geotrichum candidum</name>
    <name type="common">Oospora lactis</name>
    <name type="synonym">Dipodascus geotrichum</name>
    <dbReference type="NCBI Taxonomy" id="1173061"/>
    <lineage>
        <taxon>Eukaryota</taxon>
        <taxon>Fungi</taxon>
        <taxon>Dikarya</taxon>
        <taxon>Ascomycota</taxon>
        <taxon>Saccharomycotina</taxon>
        <taxon>Dipodascomycetes</taxon>
        <taxon>Dipodascales</taxon>
        <taxon>Dipodascaceae</taxon>
        <taxon>Geotrichum</taxon>
    </lineage>
</organism>
<evidence type="ECO:0000256" key="1">
    <source>
        <dbReference type="SAM" id="MobiDB-lite"/>
    </source>
</evidence>
<evidence type="ECO:0000313" key="3">
    <source>
        <dbReference type="Proteomes" id="UP000242525"/>
    </source>
</evidence>
<feature type="compositionally biased region" description="Pro residues" evidence="1">
    <location>
        <begin position="240"/>
        <end position="249"/>
    </location>
</feature>
<keyword evidence="3" id="KW-1185">Reference proteome</keyword>
<dbReference type="AlphaFoldDB" id="A0A0J9XIG2"/>